<gene>
    <name evidence="6" type="ORF">FYJ62_05885</name>
</gene>
<dbReference type="OrthoDB" id="2189327at2"/>
<accession>A0A6A8MEF7</accession>
<dbReference type="Proteomes" id="UP000438120">
    <property type="component" value="Unassembled WGS sequence"/>
</dbReference>
<comment type="caution">
    <text evidence="6">The sequence shown here is derived from an EMBL/GenBank/DDBJ whole genome shotgun (WGS) entry which is preliminary data.</text>
</comment>
<dbReference type="SMART" id="SM00347">
    <property type="entry name" value="HTH_MARR"/>
    <property type="match status" value="1"/>
</dbReference>
<dbReference type="Pfam" id="PF01047">
    <property type="entry name" value="MarR"/>
    <property type="match status" value="1"/>
</dbReference>
<dbReference type="InterPro" id="IPR023187">
    <property type="entry name" value="Tscrpt_reg_MarR-type_CS"/>
</dbReference>
<dbReference type="InterPro" id="IPR036388">
    <property type="entry name" value="WH-like_DNA-bd_sf"/>
</dbReference>
<evidence type="ECO:0000259" key="5">
    <source>
        <dbReference type="PROSITE" id="PS50995"/>
    </source>
</evidence>
<sequence length="140" mass="16155">MGLRFEALQGGVHGQNRSLALLARNEGMKQADLARNAHVRPSSVSEVLERLEKSGLIERRRDQKDRRVLRVYLTDKGRAQNESNSARWYRFVGHLMEPLNEAEKESYLQILQKLQSQADLLESRLEADAAKERKQSEQKQ</sequence>
<keyword evidence="1" id="KW-0805">Transcription regulation</keyword>
<evidence type="ECO:0000256" key="4">
    <source>
        <dbReference type="SAM" id="Coils"/>
    </source>
</evidence>
<name>A0A6A8MEF7_9LACO</name>
<keyword evidence="7" id="KW-1185">Reference proteome</keyword>
<evidence type="ECO:0000256" key="1">
    <source>
        <dbReference type="ARBA" id="ARBA00023015"/>
    </source>
</evidence>
<dbReference type="InterPro" id="IPR036390">
    <property type="entry name" value="WH_DNA-bd_sf"/>
</dbReference>
<proteinExistence type="predicted"/>
<feature type="coiled-coil region" evidence="4">
    <location>
        <begin position="104"/>
        <end position="140"/>
    </location>
</feature>
<dbReference type="PANTHER" id="PTHR42756:SF1">
    <property type="entry name" value="TRANSCRIPTIONAL REPRESSOR OF EMRAB OPERON"/>
    <property type="match status" value="1"/>
</dbReference>
<evidence type="ECO:0000313" key="6">
    <source>
        <dbReference type="EMBL" id="MST87177.1"/>
    </source>
</evidence>
<evidence type="ECO:0000256" key="3">
    <source>
        <dbReference type="ARBA" id="ARBA00023163"/>
    </source>
</evidence>
<keyword evidence="3" id="KW-0804">Transcription</keyword>
<dbReference type="PROSITE" id="PS50995">
    <property type="entry name" value="HTH_MARR_2"/>
    <property type="match status" value="1"/>
</dbReference>
<dbReference type="PROSITE" id="PS01117">
    <property type="entry name" value="HTH_MARR_1"/>
    <property type="match status" value="1"/>
</dbReference>
<dbReference type="EMBL" id="VUMX01000013">
    <property type="protein sequence ID" value="MST87177.1"/>
    <property type="molecule type" value="Genomic_DNA"/>
</dbReference>
<evidence type="ECO:0000256" key="2">
    <source>
        <dbReference type="ARBA" id="ARBA00023125"/>
    </source>
</evidence>
<dbReference type="RefSeq" id="WP_154548709.1">
    <property type="nucleotide sequence ID" value="NZ_VUMX01000013.1"/>
</dbReference>
<organism evidence="6 7">
    <name type="scientific">Lactobacillus porci</name>
    <dbReference type="NCBI Taxonomy" id="2012477"/>
    <lineage>
        <taxon>Bacteria</taxon>
        <taxon>Bacillati</taxon>
        <taxon>Bacillota</taxon>
        <taxon>Bacilli</taxon>
        <taxon>Lactobacillales</taxon>
        <taxon>Lactobacillaceae</taxon>
        <taxon>Lactobacillus</taxon>
    </lineage>
</organism>
<dbReference type="GO" id="GO:0003677">
    <property type="term" value="F:DNA binding"/>
    <property type="evidence" value="ECO:0007669"/>
    <property type="project" value="UniProtKB-KW"/>
</dbReference>
<protein>
    <submittedName>
        <fullName evidence="6">MarR family transcriptional regulator</fullName>
    </submittedName>
</protein>
<feature type="domain" description="HTH marR-type" evidence="5">
    <location>
        <begin position="1"/>
        <end position="116"/>
    </location>
</feature>
<dbReference type="PANTHER" id="PTHR42756">
    <property type="entry name" value="TRANSCRIPTIONAL REGULATOR, MARR"/>
    <property type="match status" value="1"/>
</dbReference>
<keyword evidence="2" id="KW-0238">DNA-binding</keyword>
<dbReference type="SUPFAM" id="SSF46785">
    <property type="entry name" value="Winged helix' DNA-binding domain"/>
    <property type="match status" value="1"/>
</dbReference>
<reference evidence="6 7" key="1">
    <citation type="submission" date="2019-08" db="EMBL/GenBank/DDBJ databases">
        <title>In-depth cultivation of the pig gut microbiome towards novel bacterial diversity and tailored functional studies.</title>
        <authorList>
            <person name="Wylensek D."/>
            <person name="Hitch T.C.A."/>
            <person name="Clavel T."/>
        </authorList>
    </citation>
    <scope>NUCLEOTIDE SEQUENCE [LARGE SCALE GENOMIC DNA]</scope>
    <source>
        <strain evidence="6 7">Bifido-178-WT-2B</strain>
    </source>
</reference>
<dbReference type="AlphaFoldDB" id="A0A6A8MEF7"/>
<dbReference type="GO" id="GO:0003700">
    <property type="term" value="F:DNA-binding transcription factor activity"/>
    <property type="evidence" value="ECO:0007669"/>
    <property type="project" value="InterPro"/>
</dbReference>
<dbReference type="InterPro" id="IPR000835">
    <property type="entry name" value="HTH_MarR-typ"/>
</dbReference>
<dbReference type="PRINTS" id="PR00598">
    <property type="entry name" value="HTHMARR"/>
</dbReference>
<dbReference type="Gene3D" id="1.10.10.10">
    <property type="entry name" value="Winged helix-like DNA-binding domain superfamily/Winged helix DNA-binding domain"/>
    <property type="match status" value="1"/>
</dbReference>
<keyword evidence="4" id="KW-0175">Coiled coil</keyword>
<evidence type="ECO:0000313" key="7">
    <source>
        <dbReference type="Proteomes" id="UP000438120"/>
    </source>
</evidence>